<feature type="transmembrane region" description="Helical" evidence="8">
    <location>
        <begin position="134"/>
        <end position="157"/>
    </location>
</feature>
<evidence type="ECO:0000313" key="10">
    <source>
        <dbReference type="EMBL" id="ANN80806.1"/>
    </source>
</evidence>
<sequence length="367" mass="40821">MWKLRNKHGSPNGELAVGSRAGTLSNNQRIRLYNQLYIHLKNGNKLDVALTDMYEIYSDDGKKPRDKVALMMRDILAGMDNGISFANSMAPYIPEGEYFLISAGEKSSYLKEAMVQASRFIKAKQRIGASMRKAFVYNIFLSIMMVAVLIVSAYYLIPQSMVMIKPAQLTGFAYGLYAMSQFVVNYGIYTVVLIIGFIFLVRWSQPNYTGRHRILLDHVWPFSLYRTVNGATFLISLSSLMQANVQTGDALKELAEHASPYIRQRILAARSGLHHGEGLGDALHVSGYKFPDPEAIRHLRILGAKSGVETAIAQFADDWLEETIKNVENMAEVVRNVGMIMLFSVAGVVVSGTALIQRASQSAMGIM</sequence>
<evidence type="ECO:0000256" key="1">
    <source>
        <dbReference type="ARBA" id="ARBA00004651"/>
    </source>
</evidence>
<feature type="transmembrane region" description="Helical" evidence="8">
    <location>
        <begin position="177"/>
        <end position="201"/>
    </location>
</feature>
<evidence type="ECO:0000256" key="4">
    <source>
        <dbReference type="ARBA" id="ARBA00022692"/>
    </source>
</evidence>
<keyword evidence="10" id="KW-0614">Plasmid</keyword>
<dbReference type="Proteomes" id="UP000091926">
    <property type="component" value="Plasmid unnamed1"/>
</dbReference>
<evidence type="ECO:0000256" key="6">
    <source>
        <dbReference type="ARBA" id="ARBA00023136"/>
    </source>
</evidence>
<dbReference type="PANTHER" id="PTHR30012:SF0">
    <property type="entry name" value="TYPE II SECRETION SYSTEM PROTEIN F-RELATED"/>
    <property type="match status" value="1"/>
</dbReference>
<keyword evidence="5 8" id="KW-1133">Transmembrane helix</keyword>
<dbReference type="GO" id="GO:0005886">
    <property type="term" value="C:plasma membrane"/>
    <property type="evidence" value="ECO:0007669"/>
    <property type="project" value="UniProtKB-SubCell"/>
</dbReference>
<accession>A0A193GMU7</accession>
<dbReference type="InterPro" id="IPR018076">
    <property type="entry name" value="T2SS_GspF_dom"/>
</dbReference>
<evidence type="ECO:0000256" key="3">
    <source>
        <dbReference type="ARBA" id="ARBA00022475"/>
    </source>
</evidence>
<geneLocation type="plasmid" evidence="10 11">
    <name>unnamed1</name>
</geneLocation>
<feature type="transmembrane region" description="Helical" evidence="8">
    <location>
        <begin position="337"/>
        <end position="356"/>
    </location>
</feature>
<dbReference type="InterPro" id="IPR042094">
    <property type="entry name" value="T2SS_GspF_sf"/>
</dbReference>
<dbReference type="EMBL" id="CP016173">
    <property type="protein sequence ID" value="ANN80806.1"/>
    <property type="molecule type" value="Genomic_DNA"/>
</dbReference>
<keyword evidence="3" id="KW-1003">Cell membrane</keyword>
<evidence type="ECO:0000256" key="2">
    <source>
        <dbReference type="ARBA" id="ARBA00005745"/>
    </source>
</evidence>
<dbReference type="KEGG" id="bfz:BAU07_26105"/>
<reference evidence="10 11" key="1">
    <citation type="submission" date="2016-06" db="EMBL/GenBank/DDBJ databases">
        <title>Complete genome sequences of Bordetella bronchialis and Bordetella flabilis.</title>
        <authorList>
            <person name="LiPuma J.J."/>
            <person name="Spilker T."/>
        </authorList>
    </citation>
    <scope>NUCLEOTIDE SEQUENCE [LARGE SCALE GENOMIC DNA]</scope>
    <source>
        <strain evidence="10 11">AU10664</strain>
        <plasmid evidence="10 11">unnamed1</plasmid>
    </source>
</reference>
<feature type="domain" description="Type II secretion system protein GspF" evidence="9">
    <location>
        <begin position="33"/>
        <end position="158"/>
    </location>
</feature>
<keyword evidence="4 8" id="KW-0812">Transmembrane</keyword>
<evidence type="ECO:0000256" key="7">
    <source>
        <dbReference type="SAM" id="MobiDB-lite"/>
    </source>
</evidence>
<dbReference type="InterPro" id="IPR003004">
    <property type="entry name" value="GspF/PilC"/>
</dbReference>
<keyword evidence="11" id="KW-1185">Reference proteome</keyword>
<dbReference type="RefSeq" id="WP_066665783.1">
    <property type="nucleotide sequence ID" value="NZ_CBCSCL010000020.1"/>
</dbReference>
<protein>
    <recommendedName>
        <fullName evidence="9">Type II secretion system protein GspF domain-containing protein</fullName>
    </recommendedName>
</protein>
<feature type="domain" description="Type II secretion system protein GspF" evidence="9">
    <location>
        <begin position="233"/>
        <end position="351"/>
    </location>
</feature>
<evidence type="ECO:0000259" key="9">
    <source>
        <dbReference type="Pfam" id="PF00482"/>
    </source>
</evidence>
<dbReference type="Pfam" id="PF00482">
    <property type="entry name" value="T2SSF"/>
    <property type="match status" value="2"/>
</dbReference>
<evidence type="ECO:0000256" key="5">
    <source>
        <dbReference type="ARBA" id="ARBA00022989"/>
    </source>
</evidence>
<proteinExistence type="inferred from homology"/>
<evidence type="ECO:0000256" key="8">
    <source>
        <dbReference type="SAM" id="Phobius"/>
    </source>
</evidence>
<dbReference type="PANTHER" id="PTHR30012">
    <property type="entry name" value="GENERAL SECRETION PATHWAY PROTEIN"/>
    <property type="match status" value="1"/>
</dbReference>
<gene>
    <name evidence="10" type="ORF">BAU07_26105</name>
</gene>
<name>A0A193GMU7_9BORD</name>
<dbReference type="AlphaFoldDB" id="A0A193GMU7"/>
<keyword evidence="6 8" id="KW-0472">Membrane</keyword>
<organism evidence="10 11">
    <name type="scientific">Bordetella flabilis</name>
    <dbReference type="NCBI Taxonomy" id="463014"/>
    <lineage>
        <taxon>Bacteria</taxon>
        <taxon>Pseudomonadati</taxon>
        <taxon>Pseudomonadota</taxon>
        <taxon>Betaproteobacteria</taxon>
        <taxon>Burkholderiales</taxon>
        <taxon>Alcaligenaceae</taxon>
        <taxon>Bordetella</taxon>
    </lineage>
</organism>
<feature type="region of interest" description="Disordered" evidence="7">
    <location>
        <begin position="1"/>
        <end position="20"/>
    </location>
</feature>
<evidence type="ECO:0000313" key="11">
    <source>
        <dbReference type="Proteomes" id="UP000091926"/>
    </source>
</evidence>
<dbReference type="Gene3D" id="1.20.81.30">
    <property type="entry name" value="Type II secretion system (T2SS), domain F"/>
    <property type="match status" value="2"/>
</dbReference>
<comment type="subcellular location">
    <subcellularLocation>
        <location evidence="1">Cell membrane</location>
        <topology evidence="1">Multi-pass membrane protein</topology>
    </subcellularLocation>
</comment>
<comment type="similarity">
    <text evidence="2">Belongs to the GSP F family.</text>
</comment>